<dbReference type="SMART" id="SM00530">
    <property type="entry name" value="HTH_XRE"/>
    <property type="match status" value="1"/>
</dbReference>
<dbReference type="CDD" id="cd00093">
    <property type="entry name" value="HTH_XRE"/>
    <property type="match status" value="1"/>
</dbReference>
<evidence type="ECO:0000313" key="3">
    <source>
        <dbReference type="EMBL" id="MBY0201998.1"/>
    </source>
</evidence>
<dbReference type="InterPro" id="IPR036286">
    <property type="entry name" value="LexA/Signal_pep-like_sf"/>
</dbReference>
<dbReference type="SUPFAM" id="SSF51306">
    <property type="entry name" value="LexA/Signal peptidase"/>
    <property type="match status" value="1"/>
</dbReference>
<dbReference type="Gene3D" id="2.10.109.10">
    <property type="entry name" value="Umud Fragment, subunit A"/>
    <property type="match status" value="1"/>
</dbReference>
<dbReference type="Gene3D" id="1.10.260.40">
    <property type="entry name" value="lambda repressor-like DNA-binding domains"/>
    <property type="match status" value="1"/>
</dbReference>
<dbReference type="RefSeq" id="WP_221786564.1">
    <property type="nucleotide sequence ID" value="NZ_JACLIC010000003.1"/>
</dbReference>
<reference evidence="3 4" key="1">
    <citation type="submission" date="2020-08" db="EMBL/GenBank/DDBJ databases">
        <title>Fungal Genomes of the International Space Station.</title>
        <authorList>
            <person name="Seuylemezian A."/>
            <person name="Singh N.K."/>
            <person name="Wood J."/>
            <person name="Venkateswaran K."/>
        </authorList>
    </citation>
    <scope>NUCLEOTIDE SEQUENCE [LARGE SCALE GENOMIC DNA]</scope>
    <source>
        <strain evidence="3 4">S/N-304-OC-R4</strain>
    </source>
</reference>
<evidence type="ECO:0000259" key="2">
    <source>
        <dbReference type="PROSITE" id="PS50943"/>
    </source>
</evidence>
<dbReference type="PROSITE" id="PS50943">
    <property type="entry name" value="HTH_CROC1"/>
    <property type="match status" value="1"/>
</dbReference>
<dbReference type="SUPFAM" id="SSF47413">
    <property type="entry name" value="lambda repressor-like DNA-binding domains"/>
    <property type="match status" value="1"/>
</dbReference>
<protein>
    <submittedName>
        <fullName evidence="3">Helix-turn-helix domain-containing protein</fullName>
    </submittedName>
</protein>
<dbReference type="EMBL" id="JACLIC010000003">
    <property type="protein sequence ID" value="MBY0201998.1"/>
    <property type="molecule type" value="Genomic_DNA"/>
</dbReference>
<comment type="caution">
    <text evidence="3">The sequence shown here is derived from an EMBL/GenBank/DDBJ whole genome shotgun (WGS) entry which is preliminary data.</text>
</comment>
<evidence type="ECO:0000313" key="4">
    <source>
        <dbReference type="Proteomes" id="UP000706031"/>
    </source>
</evidence>
<dbReference type="PANTHER" id="PTHR46558:SF11">
    <property type="entry name" value="HTH-TYPE TRANSCRIPTIONAL REGULATOR XRE"/>
    <property type="match status" value="1"/>
</dbReference>
<organism evidence="3 4">
    <name type="scientific">Paenibacillus cucumis</name>
    <name type="common">ex Kampfer et al. 2016</name>
    <dbReference type="NCBI Taxonomy" id="1776858"/>
    <lineage>
        <taxon>Bacteria</taxon>
        <taxon>Bacillati</taxon>
        <taxon>Bacillota</taxon>
        <taxon>Bacilli</taxon>
        <taxon>Bacillales</taxon>
        <taxon>Paenibacillaceae</taxon>
        <taxon>Paenibacillus</taxon>
    </lineage>
</organism>
<dbReference type="InterPro" id="IPR001387">
    <property type="entry name" value="Cro/C1-type_HTH"/>
</dbReference>
<dbReference type="Pfam" id="PF01381">
    <property type="entry name" value="HTH_3"/>
    <property type="match status" value="1"/>
</dbReference>
<dbReference type="InterPro" id="IPR039418">
    <property type="entry name" value="LexA-like"/>
</dbReference>
<gene>
    <name evidence="3" type="ORF">H7T88_01910</name>
</gene>
<name>A0ABS7KCX9_9BACL</name>
<keyword evidence="1" id="KW-0238">DNA-binding</keyword>
<keyword evidence="4" id="KW-1185">Reference proteome</keyword>
<dbReference type="PANTHER" id="PTHR46558">
    <property type="entry name" value="TRACRIPTIONAL REGULATORY PROTEIN-RELATED-RELATED"/>
    <property type="match status" value="1"/>
</dbReference>
<dbReference type="Proteomes" id="UP000706031">
    <property type="component" value="Unassembled WGS sequence"/>
</dbReference>
<dbReference type="CDD" id="cd06529">
    <property type="entry name" value="S24_LexA-like"/>
    <property type="match status" value="1"/>
</dbReference>
<feature type="domain" description="HTH cro/C1-type" evidence="2">
    <location>
        <begin position="7"/>
        <end position="61"/>
    </location>
</feature>
<evidence type="ECO:0000256" key="1">
    <source>
        <dbReference type="ARBA" id="ARBA00023125"/>
    </source>
</evidence>
<dbReference type="Pfam" id="PF00717">
    <property type="entry name" value="Peptidase_S24"/>
    <property type="match status" value="1"/>
</dbReference>
<proteinExistence type="predicted"/>
<accession>A0ABS7KCX9</accession>
<sequence>MNLGERIRERRKKLGFTQIEVAEQLNMGRSNFGHIENGRVIPTSTDLDKIADILNTNVDYLLGRTDDPDQERVKNSLGWILNLNESGFLDFFKKNAHPILYEHIKDKNTIDEIVNLNNELFSSLKLEKYKFTAEWGDDLQSKIMYLTIMNDLVYQENNEEPPYVIQDSNLKANSPINESILSSFNLINIPIYMFIRHSKTDNSEKISSLTVESDILEGADGFALKIRDDEMSGDRINAGSLAIVKYQDNVDSNDIAVVSVYENQAVLRRIKKQGDMYMLIPSNPIYSPDLVPSKNVHIFGKVVEVRFWI</sequence>
<dbReference type="InterPro" id="IPR010982">
    <property type="entry name" value="Lambda_DNA-bd_dom_sf"/>
</dbReference>
<dbReference type="InterPro" id="IPR015927">
    <property type="entry name" value="Peptidase_S24_S26A/B/C"/>
</dbReference>